<dbReference type="Pfam" id="PF24681">
    <property type="entry name" value="Kelch_KLHDC2_KLHL20_DRC7"/>
    <property type="match status" value="1"/>
</dbReference>
<dbReference type="PANTHER" id="PTHR46093">
    <property type="entry name" value="ACYL-COA-BINDING DOMAIN-CONTAINING PROTEIN 5"/>
    <property type="match status" value="1"/>
</dbReference>
<dbReference type="Gene3D" id="2.120.10.80">
    <property type="entry name" value="Kelch-type beta propeller"/>
    <property type="match status" value="2"/>
</dbReference>
<protein>
    <submittedName>
        <fullName evidence="3">Uncharacterized protein</fullName>
    </submittedName>
</protein>
<dbReference type="OrthoDB" id="2363417at2759"/>
<dbReference type="Proteomes" id="UP000684084">
    <property type="component" value="Unassembled WGS sequence"/>
</dbReference>
<keyword evidence="1" id="KW-0880">Kelch repeat</keyword>
<dbReference type="VEuPathDB" id="FungiDB:FUN_006962"/>
<proteinExistence type="predicted"/>
<reference evidence="3" key="1">
    <citation type="submission" date="2020-05" db="EMBL/GenBank/DDBJ databases">
        <authorList>
            <person name="Rincon C."/>
            <person name="Sanders R I."/>
            <person name="Robbins C."/>
            <person name="Chaturvedi A."/>
        </authorList>
    </citation>
    <scope>NUCLEOTIDE SEQUENCE</scope>
    <source>
        <strain evidence="3">CHB12</strain>
    </source>
</reference>
<evidence type="ECO:0000313" key="3">
    <source>
        <dbReference type="EMBL" id="CAB5368683.1"/>
    </source>
</evidence>
<dbReference type="VEuPathDB" id="FungiDB:RhiirFUN_009754"/>
<organism evidence="3 4">
    <name type="scientific">Rhizophagus irregularis</name>
    <dbReference type="NCBI Taxonomy" id="588596"/>
    <lineage>
        <taxon>Eukaryota</taxon>
        <taxon>Fungi</taxon>
        <taxon>Fungi incertae sedis</taxon>
        <taxon>Mucoromycota</taxon>
        <taxon>Glomeromycotina</taxon>
        <taxon>Glomeromycetes</taxon>
        <taxon>Glomerales</taxon>
        <taxon>Glomeraceae</taxon>
        <taxon>Rhizophagus</taxon>
    </lineage>
</organism>
<comment type="caution">
    <text evidence="3">The sequence shown here is derived from an EMBL/GenBank/DDBJ whole genome shotgun (WGS) entry which is preliminary data.</text>
</comment>
<dbReference type="AlphaFoldDB" id="A0A2I1F9G3"/>
<dbReference type="SUPFAM" id="SSF117281">
    <property type="entry name" value="Kelch motif"/>
    <property type="match status" value="1"/>
</dbReference>
<evidence type="ECO:0000256" key="1">
    <source>
        <dbReference type="ARBA" id="ARBA00022441"/>
    </source>
</evidence>
<accession>A0A2I1F9G3</accession>
<evidence type="ECO:0000313" key="4">
    <source>
        <dbReference type="Proteomes" id="UP000684084"/>
    </source>
</evidence>
<dbReference type="VEuPathDB" id="FungiDB:RhiirA1_531720"/>
<sequence>MLQKYLVYIILWFLSQLLIEINCQETPYVLKKRNEHTATLIDNKLYILGGSSINEVGKDFFYIDFSVSFNIQDLILTDLSNINIIPSHFGAGSARGGANNDTLFICGGVGNISADKVELVYTFNTQSSSWTTPVTTGVIPILFDASIGIIDYNGKMYFWDGIGDIIAILDTKNLIWETRSSIGAPNIGLKSTATLLPDNKIIYMDSSSSSLIQVYIYDTVNDTWSTKITSGIVPPKRIGASAVLGLDGQRVIIYGGSITESVDSLYELNLINFEWRIPKTSGQTPASREYHRANVIGNYMVITFGMFYQPPKNDILLLDISNVNEYIWINKFNPFPSSIVNTSASVPSDSPSQSVTSHNSNIVGIIIGSLVAGALLSFVGSYLYRWNKNRNNKNESNLNNNQATNNNQAERINYYPGQEIIQPRSSSSNY</sequence>
<keyword evidence="2" id="KW-0677">Repeat</keyword>
<dbReference type="EMBL" id="CAGKOT010000025">
    <property type="protein sequence ID" value="CAB5368683.1"/>
    <property type="molecule type" value="Genomic_DNA"/>
</dbReference>
<dbReference type="InterPro" id="IPR015915">
    <property type="entry name" value="Kelch-typ_b-propeller"/>
</dbReference>
<evidence type="ECO:0000256" key="2">
    <source>
        <dbReference type="ARBA" id="ARBA00022737"/>
    </source>
</evidence>
<name>A0A2I1F9G3_9GLOM</name>
<dbReference type="PANTHER" id="PTHR46093:SF3">
    <property type="entry name" value="ACYL-COA-BINDING DOMAIN-CONTAINING PROTEIN 4"/>
    <property type="match status" value="1"/>
</dbReference>
<gene>
    <name evidence="3" type="ORF">CHRIB12_LOCUS11889</name>
</gene>